<organism evidence="1 2">
    <name type="scientific">Sistotremastrum suecicum HHB10207 ss-3</name>
    <dbReference type="NCBI Taxonomy" id="1314776"/>
    <lineage>
        <taxon>Eukaryota</taxon>
        <taxon>Fungi</taxon>
        <taxon>Dikarya</taxon>
        <taxon>Basidiomycota</taxon>
        <taxon>Agaricomycotina</taxon>
        <taxon>Agaricomycetes</taxon>
        <taxon>Sistotremastrales</taxon>
        <taxon>Sistotremastraceae</taxon>
        <taxon>Sistotremastrum</taxon>
    </lineage>
</organism>
<dbReference type="OrthoDB" id="407410at2759"/>
<dbReference type="PANTHER" id="PTHR13520:SF0">
    <property type="entry name" value="RAD50-INTERACTING PROTEIN 1"/>
    <property type="match status" value="1"/>
</dbReference>
<reference evidence="1 2" key="1">
    <citation type="journal article" date="2016" name="Mol. Biol. Evol.">
        <title>Comparative Genomics of Early-Diverging Mushroom-Forming Fungi Provides Insights into the Origins of Lignocellulose Decay Capabilities.</title>
        <authorList>
            <person name="Nagy L.G."/>
            <person name="Riley R."/>
            <person name="Tritt A."/>
            <person name="Adam C."/>
            <person name="Daum C."/>
            <person name="Floudas D."/>
            <person name="Sun H."/>
            <person name="Yadav J.S."/>
            <person name="Pangilinan J."/>
            <person name="Larsson K.H."/>
            <person name="Matsuura K."/>
            <person name="Barry K."/>
            <person name="Labutti K."/>
            <person name="Kuo R."/>
            <person name="Ohm R.A."/>
            <person name="Bhattacharya S.S."/>
            <person name="Shirouzu T."/>
            <person name="Yoshinaga Y."/>
            <person name="Martin F.M."/>
            <person name="Grigoriev I.V."/>
            <person name="Hibbett D.S."/>
        </authorList>
    </citation>
    <scope>NUCLEOTIDE SEQUENCE [LARGE SCALE GENOMIC DNA]</scope>
    <source>
        <strain evidence="1 2">HHB10207 ss-3</strain>
    </source>
</reference>
<dbReference type="InterPro" id="IPR042042">
    <property type="entry name" value="Tip20p_domB"/>
</dbReference>
<dbReference type="GO" id="GO:0006890">
    <property type="term" value="P:retrograde vesicle-mediated transport, Golgi to endoplasmic reticulum"/>
    <property type="evidence" value="ECO:0007669"/>
    <property type="project" value="InterPro"/>
</dbReference>
<sequence>MTSTQIRTLLEPAQRSIAEQHARVVVNRKFDTLESLLRDDELENLANEYSQRLGNLSSKLSESASSVQSELETTISTTKLYLEEVKELSLSRYSLTDQLSDLRNELISATLGTDSGPTLLEEIESLHRSLKELEGVKGYVQIIEKGLRLSDAAIGQIKNPFPTPSISADSVAQYRNLQSFVASFTTLSEKVEDVGSGRSLHLVTFLENLVDRTWDSMKSILSSTLISASEKIKWPTPVEWSTVPTKDQAAFELAFRNLLQFQEVGNNIHEKSKVEARSRKDGLYSIQALVQPIALRFRYHFDTQRATNRLDKPEWFFTHILDICHEHRPFMERIIQNIVSRTSFQKIDAFREFERLLLPVLSRKLRKTIPLLVEHPSLLAHTIYRALSFDASFRESGFSLDETLGQTEGKEEWEGISADILNRQEWFDAWLGGEKKFTDDQYESIINSPDAWKIVDDGNVDPNSSTLRPTESSRRLKSLFEQVTDRYSPLPQFSQKTRFLITLQLPLLEQYHTRISAALDAFESLSSAFFRAVPGALAGQASYSGPGSQGEKRLTSGVEGAARLIKAMISAKVIQNAMLEWGEDLFFLELWTEINRRASLRARADAHPSLPHTQNDHRAHVETTIFQELVAQYAKLFDRAGDLLVRLVCAEISSELKQHLATHSQAASTSETPEMAQTLFAPLSLLSNHLQQLRNTLPSTISVPLYRRVASQLSTMIVQRAFLQRGHGRLTLPEAKLYAAEAELWAETAQTAMSGSKRPWARLAESSRVITLEDGKLEAAINATLSGDGLWAAWRENAGLEELDRDDVADLLRIREGVQI</sequence>
<proteinExistence type="predicted"/>
<dbReference type="Pfam" id="PF04437">
    <property type="entry name" value="RINT1_TIP1"/>
    <property type="match status" value="1"/>
</dbReference>
<accession>A0A166B5S2</accession>
<dbReference type="Proteomes" id="UP000076798">
    <property type="component" value="Unassembled WGS sequence"/>
</dbReference>
<dbReference type="AlphaFoldDB" id="A0A166B5S2"/>
<protein>
    <recommendedName>
        <fullName evidence="3">RINT-1 family protein</fullName>
    </recommendedName>
</protein>
<name>A0A166B5S2_9AGAM</name>
<evidence type="ECO:0000313" key="2">
    <source>
        <dbReference type="Proteomes" id="UP000076798"/>
    </source>
</evidence>
<dbReference type="Gene3D" id="1.20.58.1420">
    <property type="entry name" value="Dsl1p vesicle tethering complex, Tip20p subunit, domain B"/>
    <property type="match status" value="1"/>
</dbReference>
<dbReference type="GO" id="GO:0006888">
    <property type="term" value="P:endoplasmic reticulum to Golgi vesicle-mediated transport"/>
    <property type="evidence" value="ECO:0007669"/>
    <property type="project" value="InterPro"/>
</dbReference>
<evidence type="ECO:0008006" key="3">
    <source>
        <dbReference type="Google" id="ProtNLM"/>
    </source>
</evidence>
<keyword evidence="2" id="KW-1185">Reference proteome</keyword>
<dbReference type="PROSITE" id="PS51386">
    <property type="entry name" value="RINT1_TIP20"/>
    <property type="match status" value="1"/>
</dbReference>
<evidence type="ECO:0000313" key="1">
    <source>
        <dbReference type="EMBL" id="KZT36025.1"/>
    </source>
</evidence>
<dbReference type="GO" id="GO:0070939">
    <property type="term" value="C:Dsl1/NZR complex"/>
    <property type="evidence" value="ECO:0007669"/>
    <property type="project" value="InterPro"/>
</dbReference>
<dbReference type="EMBL" id="KV428119">
    <property type="protein sequence ID" value="KZT36025.1"/>
    <property type="molecule type" value="Genomic_DNA"/>
</dbReference>
<gene>
    <name evidence="1" type="ORF">SISSUDRAFT_1050472</name>
</gene>
<dbReference type="GO" id="GO:0060628">
    <property type="term" value="P:regulation of ER to Golgi vesicle-mediated transport"/>
    <property type="evidence" value="ECO:0007669"/>
    <property type="project" value="TreeGrafter"/>
</dbReference>
<dbReference type="InterPro" id="IPR042044">
    <property type="entry name" value="EXOC6PINT-1/Sec15/Tip20_C_dom2"/>
</dbReference>
<dbReference type="Gene3D" id="1.20.58.670">
    <property type="entry name" value="Dsl1p vesicle tethering complex, Tip20p subunit, domain D"/>
    <property type="match status" value="1"/>
</dbReference>
<dbReference type="PANTHER" id="PTHR13520">
    <property type="entry name" value="RAD50-INTERACTING PROTEIN 1 RINT-1"/>
    <property type="match status" value="1"/>
</dbReference>
<dbReference type="InterPro" id="IPR007528">
    <property type="entry name" value="RINT1_Tip20"/>
</dbReference>
<dbReference type="STRING" id="1314776.A0A166B5S2"/>